<protein>
    <submittedName>
        <fullName evidence="2">Uncharacterized protein</fullName>
    </submittedName>
</protein>
<name>A0A4S8ILK9_MUSBA</name>
<gene>
    <name evidence="2" type="ORF">C4D60_Mb06t08790</name>
</gene>
<sequence length="110" mass="12371">MGHSNVWNSHPKNYGPGSRVSTVWSTSRSSEFSMIGGTSLNRSEEALRSSWIRGWDSGAIVWEHVFRSVGRIAEVDLDQGLGWLCPWGWSRSYTLALIGMFSIRAPRRLS</sequence>
<feature type="region of interest" description="Disordered" evidence="1">
    <location>
        <begin position="1"/>
        <end position="20"/>
    </location>
</feature>
<dbReference type="EMBL" id="PYDT01000009">
    <property type="protein sequence ID" value="THU49363.1"/>
    <property type="molecule type" value="Genomic_DNA"/>
</dbReference>
<evidence type="ECO:0000313" key="2">
    <source>
        <dbReference type="EMBL" id="THU49363.1"/>
    </source>
</evidence>
<dbReference type="Proteomes" id="UP000317650">
    <property type="component" value="Chromosome 6"/>
</dbReference>
<reference evidence="2 3" key="1">
    <citation type="journal article" date="2019" name="Nat. Plants">
        <title>Genome sequencing of Musa balbisiana reveals subgenome evolution and function divergence in polyploid bananas.</title>
        <authorList>
            <person name="Yao X."/>
        </authorList>
    </citation>
    <scope>NUCLEOTIDE SEQUENCE [LARGE SCALE GENOMIC DNA]</scope>
    <source>
        <strain evidence="3">cv. DH-PKW</strain>
        <tissue evidence="2">Leaves</tissue>
    </source>
</reference>
<dbReference type="STRING" id="52838.A0A4S8ILK9"/>
<dbReference type="AlphaFoldDB" id="A0A4S8ILK9"/>
<dbReference type="Gene3D" id="4.10.830.10">
    <property type="entry name" value="30s Ribosomal Protein S14, Chain N"/>
    <property type="match status" value="1"/>
</dbReference>
<comment type="caution">
    <text evidence="2">The sequence shown here is derived from an EMBL/GenBank/DDBJ whole genome shotgun (WGS) entry which is preliminary data.</text>
</comment>
<accession>A0A4S8ILK9</accession>
<keyword evidence="3" id="KW-1185">Reference proteome</keyword>
<organism evidence="2 3">
    <name type="scientific">Musa balbisiana</name>
    <name type="common">Banana</name>
    <dbReference type="NCBI Taxonomy" id="52838"/>
    <lineage>
        <taxon>Eukaryota</taxon>
        <taxon>Viridiplantae</taxon>
        <taxon>Streptophyta</taxon>
        <taxon>Embryophyta</taxon>
        <taxon>Tracheophyta</taxon>
        <taxon>Spermatophyta</taxon>
        <taxon>Magnoliopsida</taxon>
        <taxon>Liliopsida</taxon>
        <taxon>Zingiberales</taxon>
        <taxon>Musaceae</taxon>
        <taxon>Musa</taxon>
    </lineage>
</organism>
<dbReference type="InterPro" id="IPR043140">
    <property type="entry name" value="Ribosomal_uS14_sf"/>
</dbReference>
<proteinExistence type="predicted"/>
<evidence type="ECO:0000313" key="3">
    <source>
        <dbReference type="Proteomes" id="UP000317650"/>
    </source>
</evidence>
<evidence type="ECO:0000256" key="1">
    <source>
        <dbReference type="SAM" id="MobiDB-lite"/>
    </source>
</evidence>
<feature type="compositionally biased region" description="Polar residues" evidence="1">
    <location>
        <begin position="1"/>
        <end position="11"/>
    </location>
</feature>